<protein>
    <submittedName>
        <fullName evidence="1">Unannotated protein</fullName>
    </submittedName>
</protein>
<dbReference type="AlphaFoldDB" id="A0A6J7AHD0"/>
<evidence type="ECO:0000313" key="1">
    <source>
        <dbReference type="EMBL" id="CAB4831878.1"/>
    </source>
</evidence>
<name>A0A6J7AHD0_9ZZZZ</name>
<accession>A0A6J7AHD0</accession>
<proteinExistence type="predicted"/>
<organism evidence="1">
    <name type="scientific">freshwater metagenome</name>
    <dbReference type="NCBI Taxonomy" id="449393"/>
    <lineage>
        <taxon>unclassified sequences</taxon>
        <taxon>metagenomes</taxon>
        <taxon>ecological metagenomes</taxon>
    </lineage>
</organism>
<gene>
    <name evidence="1" type="ORF">UFOPK3139_01566</name>
</gene>
<reference evidence="1" key="1">
    <citation type="submission" date="2020-05" db="EMBL/GenBank/DDBJ databases">
        <authorList>
            <person name="Chiriac C."/>
            <person name="Salcher M."/>
            <person name="Ghai R."/>
            <person name="Kavagutti S V."/>
        </authorList>
    </citation>
    <scope>NUCLEOTIDE SEQUENCE</scope>
</reference>
<sequence>MPDALPPVDIDQILEQIRDAVATNTASGMYSEALEDELRSHYARVLDRDDRRDRFDFLRVSLEMVDEMRGFSASRVANASRVPGGEFLHRAAGKAVSRQVNGLVEQLNSFSDALMPLLNLLANAVSEPRTHAHEDLVHELDSVQDRIAVLERSIGRLTAVVGDLERVLPRVVDRLDARTD</sequence>
<dbReference type="EMBL" id="CAFABA010000060">
    <property type="protein sequence ID" value="CAB4831878.1"/>
    <property type="molecule type" value="Genomic_DNA"/>
</dbReference>